<dbReference type="GO" id="GO:0031261">
    <property type="term" value="C:DNA replication preinitiation complex"/>
    <property type="evidence" value="ECO:0007669"/>
    <property type="project" value="TreeGrafter"/>
</dbReference>
<reference evidence="9 10" key="1">
    <citation type="journal article" date="2023" name="Insect Mol. Biol.">
        <title>Genome sequencing provides insights into the evolution of gene families encoding plant cell wall-degrading enzymes in longhorned beetles.</title>
        <authorList>
            <person name="Shin N.R."/>
            <person name="Okamura Y."/>
            <person name="Kirsch R."/>
            <person name="Pauchet Y."/>
        </authorList>
    </citation>
    <scope>NUCLEOTIDE SEQUENCE [LARGE SCALE GENOMIC DNA]</scope>
    <source>
        <strain evidence="9">EAD_L_NR</strain>
    </source>
</reference>
<comment type="subcellular location">
    <subcellularLocation>
        <location evidence="1">Nucleus</location>
    </subcellularLocation>
</comment>
<keyword evidence="7" id="KW-1133">Transmembrane helix</keyword>
<dbReference type="GO" id="GO:0003688">
    <property type="term" value="F:DNA replication origin binding"/>
    <property type="evidence" value="ECO:0007669"/>
    <property type="project" value="TreeGrafter"/>
</dbReference>
<evidence type="ECO:0000259" key="8">
    <source>
        <dbReference type="PROSITE" id="PS50076"/>
    </source>
</evidence>
<sequence>MYVDDLKTDFYEFLTGKRIFLMIHYDIDSICTCKILQSLLKYKHILYTLAVIRSIEDLKTAYRENCNDVKYFVMINCGGTIDIVEELEAEDDVTFFILDSHRPTDLCNIYSIRQVRMLSSPEDDALVPEFHDVFREESDEENEEDEDEDDEEGESRAAKRRRLDEAEIIKRRERRLWDDNRNKLLFDYSQFTYYAKASAISMFHLAWKLNKDDKELLWLAIVGLTEQMLLGKIENTQYVLEVGTLQSHATRLHNRTNDTDVLTSLKITFEEDLRLCLYRHWTVESSLKYSMFTAVKMKLWSLKGDKKLHELLADMGFPLVQSRQAFKTMDLQLRKEFHGTLVRLSEKYGLQDIVYASFTMQYGYRNKYCASDFVFALLAILEASPRDKKPDELFNLALDCLSRRKKEVIDNAIERSKVITKTLFKIVQSALDMKQIIMAGPFIYYIIQEGCLDWCMFSHQHMLSLLAHFILKAYVAMSRNRKASTLPLIVSAPKNIEAGTCIVLGIPPLCENSPKNFFGKAFEQAAERINCDATCDFFRHVVKPKNHYNSLGIKPSSTQGEVKSAYYKLSMQYHPDKNQSVESSDKFRDITEAYEVLGNVRTRRLYDKGLHHIGTTPDTADDPASKFYKSREMRSRPPPPTGRTPIYDFDEWSKMHYGATFQRTMKFKKQEQMQRAMREDSREIRKIENVLFVLLFVFTMFMTLFYEKPDYDKNNILSSGQQSKTQPEN</sequence>
<feature type="region of interest" description="Disordered" evidence="6">
    <location>
        <begin position="136"/>
        <end position="158"/>
    </location>
</feature>
<accession>A0AAV8VTE0</accession>
<dbReference type="PANTHER" id="PTHR10507:SF0">
    <property type="entry name" value="CELL DIVISION CONTROL PROTEIN 45 HOMOLOG"/>
    <property type="match status" value="1"/>
</dbReference>
<evidence type="ECO:0000256" key="7">
    <source>
        <dbReference type="SAM" id="Phobius"/>
    </source>
</evidence>
<keyword evidence="7" id="KW-0812">Transmembrane</keyword>
<feature type="region of interest" description="Disordered" evidence="6">
    <location>
        <begin position="614"/>
        <end position="647"/>
    </location>
</feature>
<evidence type="ECO:0000256" key="5">
    <source>
        <dbReference type="ARBA" id="ARBA00023306"/>
    </source>
</evidence>
<dbReference type="GO" id="GO:0003682">
    <property type="term" value="F:chromatin binding"/>
    <property type="evidence" value="ECO:0007669"/>
    <property type="project" value="TreeGrafter"/>
</dbReference>
<dbReference type="InterPro" id="IPR003874">
    <property type="entry name" value="CDC45"/>
</dbReference>
<keyword evidence="4" id="KW-0539">Nucleus</keyword>
<dbReference type="AlphaFoldDB" id="A0AAV8VTE0"/>
<dbReference type="SUPFAM" id="SSF46565">
    <property type="entry name" value="Chaperone J-domain"/>
    <property type="match status" value="1"/>
</dbReference>
<feature type="compositionally biased region" description="Acidic residues" evidence="6">
    <location>
        <begin position="137"/>
        <end position="153"/>
    </location>
</feature>
<evidence type="ECO:0000256" key="3">
    <source>
        <dbReference type="ARBA" id="ARBA00022705"/>
    </source>
</evidence>
<dbReference type="Pfam" id="PF00226">
    <property type="entry name" value="DnaJ"/>
    <property type="match status" value="1"/>
</dbReference>
<keyword evidence="7" id="KW-0472">Membrane</keyword>
<evidence type="ECO:0000256" key="1">
    <source>
        <dbReference type="ARBA" id="ARBA00004123"/>
    </source>
</evidence>
<proteinExistence type="inferred from homology"/>
<dbReference type="InterPro" id="IPR036869">
    <property type="entry name" value="J_dom_sf"/>
</dbReference>
<dbReference type="PANTHER" id="PTHR10507">
    <property type="entry name" value="CDC45-RELATED PROTEIN"/>
    <property type="match status" value="1"/>
</dbReference>
<dbReference type="InterPro" id="IPR001623">
    <property type="entry name" value="DnaJ_domain"/>
</dbReference>
<evidence type="ECO:0000313" key="10">
    <source>
        <dbReference type="Proteomes" id="UP001159042"/>
    </source>
</evidence>
<evidence type="ECO:0000313" key="9">
    <source>
        <dbReference type="EMBL" id="KAJ8917322.1"/>
    </source>
</evidence>
<dbReference type="GO" id="GO:0003697">
    <property type="term" value="F:single-stranded DNA binding"/>
    <property type="evidence" value="ECO:0007669"/>
    <property type="project" value="TreeGrafter"/>
</dbReference>
<evidence type="ECO:0000256" key="6">
    <source>
        <dbReference type="SAM" id="MobiDB-lite"/>
    </source>
</evidence>
<dbReference type="EMBL" id="JANEYG010000034">
    <property type="protein sequence ID" value="KAJ8917322.1"/>
    <property type="molecule type" value="Genomic_DNA"/>
</dbReference>
<gene>
    <name evidence="9" type="ORF">NQ315_002344</name>
</gene>
<evidence type="ECO:0000256" key="4">
    <source>
        <dbReference type="ARBA" id="ARBA00023242"/>
    </source>
</evidence>
<dbReference type="Proteomes" id="UP001159042">
    <property type="component" value="Unassembled WGS sequence"/>
</dbReference>
<protein>
    <recommendedName>
        <fullName evidence="8">J domain-containing protein</fullName>
    </recommendedName>
</protein>
<dbReference type="GO" id="GO:0000727">
    <property type="term" value="P:double-strand break repair via break-induced replication"/>
    <property type="evidence" value="ECO:0007669"/>
    <property type="project" value="TreeGrafter"/>
</dbReference>
<dbReference type="PRINTS" id="PR00625">
    <property type="entry name" value="JDOMAIN"/>
</dbReference>
<comment type="caution">
    <text evidence="9">The sequence shown here is derived from an EMBL/GenBank/DDBJ whole genome shotgun (WGS) entry which is preliminary data.</text>
</comment>
<comment type="similarity">
    <text evidence="2">Belongs to the CDC45 family.</text>
</comment>
<dbReference type="GO" id="GO:1902977">
    <property type="term" value="P:mitotic DNA replication preinitiation complex assembly"/>
    <property type="evidence" value="ECO:0007669"/>
    <property type="project" value="TreeGrafter"/>
</dbReference>
<dbReference type="CDD" id="cd06257">
    <property type="entry name" value="DnaJ"/>
    <property type="match status" value="1"/>
</dbReference>
<organism evidence="9 10">
    <name type="scientific">Exocentrus adspersus</name>
    <dbReference type="NCBI Taxonomy" id="1586481"/>
    <lineage>
        <taxon>Eukaryota</taxon>
        <taxon>Metazoa</taxon>
        <taxon>Ecdysozoa</taxon>
        <taxon>Arthropoda</taxon>
        <taxon>Hexapoda</taxon>
        <taxon>Insecta</taxon>
        <taxon>Pterygota</taxon>
        <taxon>Neoptera</taxon>
        <taxon>Endopterygota</taxon>
        <taxon>Coleoptera</taxon>
        <taxon>Polyphaga</taxon>
        <taxon>Cucujiformia</taxon>
        <taxon>Chrysomeloidea</taxon>
        <taxon>Cerambycidae</taxon>
        <taxon>Lamiinae</taxon>
        <taxon>Acanthocinini</taxon>
        <taxon>Exocentrus</taxon>
    </lineage>
</organism>
<name>A0AAV8VTE0_9CUCU</name>
<evidence type="ECO:0000256" key="2">
    <source>
        <dbReference type="ARBA" id="ARBA00010727"/>
    </source>
</evidence>
<dbReference type="Gene3D" id="1.10.287.110">
    <property type="entry name" value="DnaJ domain"/>
    <property type="match status" value="1"/>
</dbReference>
<dbReference type="SMART" id="SM00271">
    <property type="entry name" value="DnaJ"/>
    <property type="match status" value="1"/>
</dbReference>
<feature type="domain" description="J" evidence="8">
    <location>
        <begin position="546"/>
        <end position="610"/>
    </location>
</feature>
<dbReference type="GO" id="GO:0006270">
    <property type="term" value="P:DNA replication initiation"/>
    <property type="evidence" value="ECO:0007669"/>
    <property type="project" value="InterPro"/>
</dbReference>
<keyword evidence="5" id="KW-0131">Cell cycle</keyword>
<dbReference type="PROSITE" id="PS00636">
    <property type="entry name" value="DNAJ_1"/>
    <property type="match status" value="1"/>
</dbReference>
<keyword evidence="3" id="KW-0235">DNA replication</keyword>
<dbReference type="PROSITE" id="PS50076">
    <property type="entry name" value="DNAJ_2"/>
    <property type="match status" value="1"/>
</dbReference>
<keyword evidence="10" id="KW-1185">Reference proteome</keyword>
<dbReference type="InterPro" id="IPR018253">
    <property type="entry name" value="DnaJ_domain_CS"/>
</dbReference>
<dbReference type="Pfam" id="PF02724">
    <property type="entry name" value="CDC45"/>
    <property type="match status" value="1"/>
</dbReference>
<feature type="transmembrane region" description="Helical" evidence="7">
    <location>
        <begin position="687"/>
        <end position="706"/>
    </location>
</feature>